<evidence type="ECO:0000313" key="3">
    <source>
        <dbReference type="EMBL" id="TRW22201.1"/>
    </source>
</evidence>
<keyword evidence="4" id="KW-1185">Reference proteome</keyword>
<dbReference type="PROSITE" id="PS51257">
    <property type="entry name" value="PROKAR_LIPOPROTEIN"/>
    <property type="match status" value="1"/>
</dbReference>
<feature type="domain" description="DUF4349" evidence="2">
    <location>
        <begin position="63"/>
        <end position="269"/>
    </location>
</feature>
<dbReference type="EMBL" id="VJVZ01000014">
    <property type="protein sequence ID" value="TRW22201.1"/>
    <property type="molecule type" value="Genomic_DNA"/>
</dbReference>
<evidence type="ECO:0000259" key="2">
    <source>
        <dbReference type="Pfam" id="PF14257"/>
    </source>
</evidence>
<evidence type="ECO:0000313" key="4">
    <source>
        <dbReference type="Proteomes" id="UP000320643"/>
    </source>
</evidence>
<keyword evidence="1" id="KW-0812">Transmembrane</keyword>
<dbReference type="Pfam" id="PF14257">
    <property type="entry name" value="DUF4349"/>
    <property type="match status" value="1"/>
</dbReference>
<dbReference type="AlphaFoldDB" id="A0A552UVD9"/>
<comment type="caution">
    <text evidence="3">The sequence shown here is derived from an EMBL/GenBank/DDBJ whole genome shotgun (WGS) entry which is preliminary data.</text>
</comment>
<proteinExistence type="predicted"/>
<dbReference type="RefSeq" id="WP_143374938.1">
    <property type="nucleotide sequence ID" value="NZ_VJVZ01000014.1"/>
</dbReference>
<dbReference type="OrthoDB" id="5381491at2"/>
<keyword evidence="1" id="KW-0472">Membrane</keyword>
<organism evidence="3 4">
    <name type="scientific">Flavobacterium zepuense</name>
    <dbReference type="NCBI Taxonomy" id="2593302"/>
    <lineage>
        <taxon>Bacteria</taxon>
        <taxon>Pseudomonadati</taxon>
        <taxon>Bacteroidota</taxon>
        <taxon>Flavobacteriia</taxon>
        <taxon>Flavobacteriales</taxon>
        <taxon>Flavobacteriaceae</taxon>
        <taxon>Flavobacterium</taxon>
    </lineage>
</organism>
<accession>A0A552UVD9</accession>
<protein>
    <submittedName>
        <fullName evidence="3">DUF4349 domain-containing protein</fullName>
    </submittedName>
</protein>
<name>A0A552UVD9_9FLAO</name>
<dbReference type="Proteomes" id="UP000320643">
    <property type="component" value="Unassembled WGS sequence"/>
</dbReference>
<dbReference type="InterPro" id="IPR025645">
    <property type="entry name" value="DUF4349"/>
</dbReference>
<sequence>MKNTLYPLLLLLALTACKKEGENTPSSIASSEVVATSESADAAAPTANLPEAKAETAPVASTQMLIKTANLRFETADLNTTARKVQDATAKYSAVVQTDTQGNEGSSLLRSITVRIPSQNFDKFIADISKGVDYFERREITSEDVSEEYVDIESRLKAKRVLEERYFELLKRANKISEILEIEKELAIIREQIEGQQGRLNFIRNRVLLSTINIEFYKTAAAQETATVSYGSKIWVAVKSGFNGLSSFLLGLLYIWPIILIFVIGYFIYKKNTRKKDNHA</sequence>
<reference evidence="3 4" key="1">
    <citation type="submission" date="2019-07" db="EMBL/GenBank/DDBJ databases">
        <title>Flavobacterium sp. nov., isolated from glacier ice.</title>
        <authorList>
            <person name="Liu Q."/>
            <person name="Xin Y.-H."/>
        </authorList>
    </citation>
    <scope>NUCLEOTIDE SEQUENCE [LARGE SCALE GENOMIC DNA]</scope>
    <source>
        <strain evidence="3 4">ZT4R6</strain>
    </source>
</reference>
<gene>
    <name evidence="3" type="ORF">FMM05_18615</name>
</gene>
<feature type="transmembrane region" description="Helical" evidence="1">
    <location>
        <begin position="248"/>
        <end position="269"/>
    </location>
</feature>
<keyword evidence="1" id="KW-1133">Transmembrane helix</keyword>
<evidence type="ECO:0000256" key="1">
    <source>
        <dbReference type="SAM" id="Phobius"/>
    </source>
</evidence>